<organism evidence="2">
    <name type="scientific">Anguilla anguilla</name>
    <name type="common">European freshwater eel</name>
    <name type="synonym">Muraena anguilla</name>
    <dbReference type="NCBI Taxonomy" id="7936"/>
    <lineage>
        <taxon>Eukaryota</taxon>
        <taxon>Metazoa</taxon>
        <taxon>Chordata</taxon>
        <taxon>Craniata</taxon>
        <taxon>Vertebrata</taxon>
        <taxon>Euteleostomi</taxon>
        <taxon>Actinopterygii</taxon>
        <taxon>Neopterygii</taxon>
        <taxon>Teleostei</taxon>
        <taxon>Anguilliformes</taxon>
        <taxon>Anguillidae</taxon>
        <taxon>Anguilla</taxon>
    </lineage>
</organism>
<accession>A0A0E9RVP8</accession>
<evidence type="ECO:0000313" key="2">
    <source>
        <dbReference type="EMBL" id="JAH32333.1"/>
    </source>
</evidence>
<reference evidence="2" key="1">
    <citation type="submission" date="2014-11" db="EMBL/GenBank/DDBJ databases">
        <authorList>
            <person name="Amaro Gonzalez C."/>
        </authorList>
    </citation>
    <scope>NUCLEOTIDE SEQUENCE</scope>
</reference>
<name>A0A0E9RVP8_ANGAN</name>
<proteinExistence type="predicted"/>
<evidence type="ECO:0000256" key="1">
    <source>
        <dbReference type="SAM" id="MobiDB-lite"/>
    </source>
</evidence>
<reference evidence="2" key="2">
    <citation type="journal article" date="2015" name="Fish Shellfish Immunol.">
        <title>Early steps in the European eel (Anguilla anguilla)-Vibrio vulnificus interaction in the gills: Role of the RtxA13 toxin.</title>
        <authorList>
            <person name="Callol A."/>
            <person name="Pajuelo D."/>
            <person name="Ebbesson L."/>
            <person name="Teles M."/>
            <person name="MacKenzie S."/>
            <person name="Amaro C."/>
        </authorList>
    </citation>
    <scope>NUCLEOTIDE SEQUENCE</scope>
</reference>
<dbReference type="AlphaFoldDB" id="A0A0E9RVP8"/>
<feature type="region of interest" description="Disordered" evidence="1">
    <location>
        <begin position="1"/>
        <end position="20"/>
    </location>
</feature>
<protein>
    <submittedName>
        <fullName evidence="2">Uncharacterized protein</fullName>
    </submittedName>
</protein>
<sequence length="41" mass="4526">MHFKNKKKVMGETCGTGSRATDSTCRFKKIVSPLSICGQHI</sequence>
<dbReference type="EMBL" id="GBXM01076244">
    <property type="protein sequence ID" value="JAH32333.1"/>
    <property type="molecule type" value="Transcribed_RNA"/>
</dbReference>